<dbReference type="EMBL" id="KV423926">
    <property type="protein sequence ID" value="KZT61023.1"/>
    <property type="molecule type" value="Genomic_DNA"/>
</dbReference>
<feature type="region of interest" description="Disordered" evidence="11">
    <location>
        <begin position="1"/>
        <end position="29"/>
    </location>
</feature>
<comment type="function">
    <text evidence="10">Component of the PEX13-PEX14 docking complex, a translocon channel that specifically mediates the import of peroxisomal cargo proteins bound to PEX5 receptor. The PEX13-PEX14 docking complex forms a large import pore which can be opened to a diameter of about 9 nm. Mechanistically, PEX5 receptor along with cargo proteins associates with the PEX14 subunit of the PEX13-PEX14 docking complex in the cytosol, leading to the insertion of the receptor into the organelle membrane with the concomitant translocation of the cargo into the peroxisome matrix.</text>
</comment>
<dbReference type="GO" id="GO:0005102">
    <property type="term" value="F:signaling receptor binding"/>
    <property type="evidence" value="ECO:0007669"/>
    <property type="project" value="TreeGrafter"/>
</dbReference>
<dbReference type="InterPro" id="IPR036388">
    <property type="entry name" value="WH-like_DNA-bd_sf"/>
</dbReference>
<feature type="region of interest" description="Disordered" evidence="11">
    <location>
        <begin position="185"/>
        <end position="204"/>
    </location>
</feature>
<protein>
    <recommendedName>
        <fullName evidence="7 10">Peroxisomal membrane protein PEX14</fullName>
    </recommendedName>
    <alternativeName>
        <fullName evidence="8 10">Peroxin-14</fullName>
    </alternativeName>
</protein>
<keyword evidence="4" id="KW-0811">Translocation</keyword>
<dbReference type="STRING" id="1353952.A0A165IV88"/>
<evidence type="ECO:0000256" key="11">
    <source>
        <dbReference type="SAM" id="MobiDB-lite"/>
    </source>
</evidence>
<sequence>MSSSDPPGPTASASTSLPPSPSRPETLQNAITFLQDPAVQAAPLAQRVAFLESKGMTPGEIGQALEVVGRTSLAGQGGNAGGGFGAAAAGSGSGRVVYSPPPPAGAVGMGAGMQQLVAPPLPGRDWRDYFIMAIISGGLTFAVLSLVRRFLLPHLSPPSGPAFTETSTALTAQFDSLAQQLQALEEAQERERAEREREREEVSKAVGEVRGAVESVREGEGRAREEWEEVRREVRGVKELVPKMLEKLTSAQSRTLAELQAELKSLKLLLLNRTPPNTTTTATTASNNTPGAGSAGTTASPVLGYVPGGPIPPNNHQHQPYSYSAPGTPGIPIVAPGPGFMAGSGRPSIPAWQLRPSSAEPSAGGSGALRAGAEEAKVAEAQVRPEVESSSKGAELAAGGPGEGH</sequence>
<evidence type="ECO:0000313" key="14">
    <source>
        <dbReference type="Proteomes" id="UP000076842"/>
    </source>
</evidence>
<evidence type="ECO:0000313" key="13">
    <source>
        <dbReference type="EMBL" id="KZT61023.1"/>
    </source>
</evidence>
<dbReference type="PANTHER" id="PTHR23058">
    <property type="entry name" value="PEROXISOMAL MEMBRANE PROTEIN PEX14"/>
    <property type="match status" value="1"/>
</dbReference>
<evidence type="ECO:0000256" key="10">
    <source>
        <dbReference type="RuleBase" id="RU367032"/>
    </source>
</evidence>
<reference evidence="13 14" key="1">
    <citation type="journal article" date="2016" name="Mol. Biol. Evol.">
        <title>Comparative Genomics of Early-Diverging Mushroom-Forming Fungi Provides Insights into the Origins of Lignocellulose Decay Capabilities.</title>
        <authorList>
            <person name="Nagy L.G."/>
            <person name="Riley R."/>
            <person name="Tritt A."/>
            <person name="Adam C."/>
            <person name="Daum C."/>
            <person name="Floudas D."/>
            <person name="Sun H."/>
            <person name="Yadav J.S."/>
            <person name="Pangilinan J."/>
            <person name="Larsson K.H."/>
            <person name="Matsuura K."/>
            <person name="Barry K."/>
            <person name="Labutti K."/>
            <person name="Kuo R."/>
            <person name="Ohm R.A."/>
            <person name="Bhattacharya S.S."/>
            <person name="Shirouzu T."/>
            <person name="Yoshinaga Y."/>
            <person name="Martin F.M."/>
            <person name="Grigoriev I.V."/>
            <person name="Hibbett D.S."/>
        </authorList>
    </citation>
    <scope>NUCLEOTIDE SEQUENCE [LARGE SCALE GENOMIC DNA]</scope>
    <source>
        <strain evidence="13 14">HHB12733</strain>
    </source>
</reference>
<evidence type="ECO:0000256" key="5">
    <source>
        <dbReference type="ARBA" id="ARBA00023136"/>
    </source>
</evidence>
<feature type="compositionally biased region" description="Basic and acidic residues" evidence="11">
    <location>
        <begin position="372"/>
        <end position="389"/>
    </location>
</feature>
<feature type="region of interest" description="Disordered" evidence="11">
    <location>
        <begin position="344"/>
        <end position="405"/>
    </location>
</feature>
<dbReference type="Gene3D" id="1.10.10.10">
    <property type="entry name" value="Winged helix-like DNA-binding domain superfamily/Winged helix DNA-binding domain"/>
    <property type="match status" value="1"/>
</dbReference>
<organism evidence="13 14">
    <name type="scientific">Calocera cornea HHB12733</name>
    <dbReference type="NCBI Taxonomy" id="1353952"/>
    <lineage>
        <taxon>Eukaryota</taxon>
        <taxon>Fungi</taxon>
        <taxon>Dikarya</taxon>
        <taxon>Basidiomycota</taxon>
        <taxon>Agaricomycotina</taxon>
        <taxon>Dacrymycetes</taxon>
        <taxon>Dacrymycetales</taxon>
        <taxon>Dacrymycetaceae</taxon>
        <taxon>Calocera</taxon>
    </lineage>
</organism>
<feature type="compositionally biased region" description="Low complexity" evidence="11">
    <location>
        <begin position="1"/>
        <end position="17"/>
    </location>
</feature>
<dbReference type="InterPro" id="IPR025655">
    <property type="entry name" value="PEX14"/>
</dbReference>
<feature type="domain" description="Peroxisome membrane anchor protein Pex14p N-terminal" evidence="12">
    <location>
        <begin position="23"/>
        <end position="66"/>
    </location>
</feature>
<comment type="similarity">
    <text evidence="1 10">Belongs to the peroxin-14 family.</text>
</comment>
<dbReference type="InterPro" id="IPR006785">
    <property type="entry name" value="Pex14_N"/>
</dbReference>
<dbReference type="OrthoDB" id="5549158at2759"/>
<evidence type="ECO:0000259" key="12">
    <source>
        <dbReference type="Pfam" id="PF04695"/>
    </source>
</evidence>
<gene>
    <name evidence="13" type="ORF">CALCODRAFT_480192</name>
</gene>
<proteinExistence type="inferred from homology"/>
<dbReference type="GO" id="GO:0016560">
    <property type="term" value="P:protein import into peroxisome matrix, docking"/>
    <property type="evidence" value="ECO:0007669"/>
    <property type="project" value="UniProtKB-UniRule"/>
</dbReference>
<dbReference type="PANTHER" id="PTHR23058:SF0">
    <property type="entry name" value="PEROXISOMAL MEMBRANE PROTEIN PEX14"/>
    <property type="match status" value="1"/>
</dbReference>
<feature type="compositionally biased region" description="Low complexity" evidence="11">
    <location>
        <begin position="274"/>
        <end position="289"/>
    </location>
</feature>
<name>A0A165IV88_9BASI</name>
<feature type="compositionally biased region" description="Low complexity" evidence="11">
    <location>
        <begin position="356"/>
        <end position="371"/>
    </location>
</feature>
<keyword evidence="6 10" id="KW-0576">Peroxisome</keyword>
<accession>A0A165IV88</accession>
<comment type="subcellular location">
    <subcellularLocation>
        <location evidence="9 10">Peroxisome membrane</location>
    </subcellularLocation>
</comment>
<evidence type="ECO:0000256" key="7">
    <source>
        <dbReference type="ARBA" id="ARBA00029502"/>
    </source>
</evidence>
<dbReference type="Pfam" id="PF04695">
    <property type="entry name" value="Pex14_N"/>
    <property type="match status" value="1"/>
</dbReference>
<feature type="region of interest" description="Disordered" evidence="11">
    <location>
        <begin position="274"/>
        <end position="319"/>
    </location>
</feature>
<evidence type="ECO:0000256" key="1">
    <source>
        <dbReference type="ARBA" id="ARBA00005443"/>
    </source>
</evidence>
<dbReference type="Proteomes" id="UP000076842">
    <property type="component" value="Unassembled WGS sequence"/>
</dbReference>
<dbReference type="GO" id="GO:0005778">
    <property type="term" value="C:peroxisomal membrane"/>
    <property type="evidence" value="ECO:0007669"/>
    <property type="project" value="UniProtKB-SubCell"/>
</dbReference>
<evidence type="ECO:0000256" key="3">
    <source>
        <dbReference type="ARBA" id="ARBA00022927"/>
    </source>
</evidence>
<evidence type="ECO:0000256" key="8">
    <source>
        <dbReference type="ARBA" id="ARBA00029691"/>
    </source>
</evidence>
<dbReference type="AlphaFoldDB" id="A0A165IV88"/>
<feature type="compositionally biased region" description="Basic and acidic residues" evidence="11">
    <location>
        <begin position="187"/>
        <end position="203"/>
    </location>
</feature>
<evidence type="ECO:0000256" key="4">
    <source>
        <dbReference type="ARBA" id="ARBA00023010"/>
    </source>
</evidence>
<keyword evidence="3 10" id="KW-0653">Protein transport</keyword>
<keyword evidence="14" id="KW-1185">Reference proteome</keyword>
<keyword evidence="2 10" id="KW-0813">Transport</keyword>
<keyword evidence="5 10" id="KW-0472">Membrane</keyword>
<evidence type="ECO:0000256" key="2">
    <source>
        <dbReference type="ARBA" id="ARBA00022448"/>
    </source>
</evidence>
<evidence type="ECO:0000256" key="9">
    <source>
        <dbReference type="ARBA" id="ARBA00046271"/>
    </source>
</evidence>
<dbReference type="InParanoid" id="A0A165IV88"/>
<dbReference type="GO" id="GO:1990429">
    <property type="term" value="C:peroxisomal importomer complex"/>
    <property type="evidence" value="ECO:0007669"/>
    <property type="project" value="TreeGrafter"/>
</dbReference>
<evidence type="ECO:0000256" key="6">
    <source>
        <dbReference type="ARBA" id="ARBA00023140"/>
    </source>
</evidence>